<dbReference type="EMBL" id="KN837118">
    <property type="protein sequence ID" value="KIJ44197.1"/>
    <property type="molecule type" value="Genomic_DNA"/>
</dbReference>
<feature type="region of interest" description="Disordered" evidence="1">
    <location>
        <begin position="309"/>
        <end position="358"/>
    </location>
</feature>
<dbReference type="InterPro" id="IPR007146">
    <property type="entry name" value="Sas10/Utp3/C1D"/>
</dbReference>
<gene>
    <name evidence="2" type="ORF">M422DRAFT_47316</name>
</gene>
<dbReference type="GO" id="GO:0000462">
    <property type="term" value="P:maturation of SSU-rRNA from tricistronic rRNA transcript (SSU-rRNA, 5.8S rRNA, LSU-rRNA)"/>
    <property type="evidence" value="ECO:0007669"/>
    <property type="project" value="TreeGrafter"/>
</dbReference>
<organism evidence="2 3">
    <name type="scientific">Sphaerobolus stellatus (strain SS14)</name>
    <dbReference type="NCBI Taxonomy" id="990650"/>
    <lineage>
        <taxon>Eukaryota</taxon>
        <taxon>Fungi</taxon>
        <taxon>Dikarya</taxon>
        <taxon>Basidiomycota</taxon>
        <taxon>Agaricomycotina</taxon>
        <taxon>Agaricomycetes</taxon>
        <taxon>Phallomycetidae</taxon>
        <taxon>Geastrales</taxon>
        <taxon>Sphaerobolaceae</taxon>
        <taxon>Sphaerobolus</taxon>
    </lineage>
</organism>
<dbReference type="Proteomes" id="UP000054279">
    <property type="component" value="Unassembled WGS sequence"/>
</dbReference>
<evidence type="ECO:0000313" key="2">
    <source>
        <dbReference type="EMBL" id="KIJ44197.1"/>
    </source>
</evidence>
<dbReference type="OrthoDB" id="203440at2759"/>
<dbReference type="Pfam" id="PF04000">
    <property type="entry name" value="Sas10_Utp3"/>
    <property type="match status" value="1"/>
</dbReference>
<reference evidence="2 3" key="1">
    <citation type="submission" date="2014-06" db="EMBL/GenBank/DDBJ databases">
        <title>Evolutionary Origins and Diversification of the Mycorrhizal Mutualists.</title>
        <authorList>
            <consortium name="DOE Joint Genome Institute"/>
            <consortium name="Mycorrhizal Genomics Consortium"/>
            <person name="Kohler A."/>
            <person name="Kuo A."/>
            <person name="Nagy L.G."/>
            <person name="Floudas D."/>
            <person name="Copeland A."/>
            <person name="Barry K.W."/>
            <person name="Cichocki N."/>
            <person name="Veneault-Fourrey C."/>
            <person name="LaButti K."/>
            <person name="Lindquist E.A."/>
            <person name="Lipzen A."/>
            <person name="Lundell T."/>
            <person name="Morin E."/>
            <person name="Murat C."/>
            <person name="Riley R."/>
            <person name="Ohm R."/>
            <person name="Sun H."/>
            <person name="Tunlid A."/>
            <person name="Henrissat B."/>
            <person name="Grigoriev I.V."/>
            <person name="Hibbett D.S."/>
            <person name="Martin F."/>
        </authorList>
    </citation>
    <scope>NUCLEOTIDE SEQUENCE [LARGE SCALE GENOMIC DNA]</scope>
    <source>
        <strain evidence="2 3">SS14</strain>
    </source>
</reference>
<name>A0A0C9VPS5_SPHS4</name>
<dbReference type="GO" id="GO:0032040">
    <property type="term" value="C:small-subunit processome"/>
    <property type="evidence" value="ECO:0007669"/>
    <property type="project" value="TreeGrafter"/>
</dbReference>
<protein>
    <recommendedName>
        <fullName evidence="4">Neuroguidin</fullName>
    </recommendedName>
</protein>
<dbReference type="AlphaFoldDB" id="A0A0C9VPS5"/>
<evidence type="ECO:0000313" key="3">
    <source>
        <dbReference type="Proteomes" id="UP000054279"/>
    </source>
</evidence>
<feature type="compositionally biased region" description="Basic and acidic residues" evidence="1">
    <location>
        <begin position="309"/>
        <end position="337"/>
    </location>
</feature>
<feature type="region of interest" description="Disordered" evidence="1">
    <location>
        <begin position="75"/>
        <end position="97"/>
    </location>
</feature>
<evidence type="ECO:0000256" key="1">
    <source>
        <dbReference type="SAM" id="MobiDB-lite"/>
    </source>
</evidence>
<sequence length="358" mass="39551">MAAPPEASNTDFQNVVQEMTRSITNTRSAIQSLVNDSDIDIKDGISLLSLKHQLVLSYAQSLTLLAAHRLVGHSLKSRTRPPEPFMASQRSVRGSEGGDLVDTVIEDRLVLDKVKQLESKMRYQIEKLVRLAEEDAAKADIDVVNAFRPNPENLADNAQSDSEDEDEKVEEADRGGVYRPPKLAPMPYTETKTKTKRKAAVPAGLAALAHLDGHNPHAESTSGLGAAPSMASSRAKELASITQYEEENMTRLMMTKKESRRRIRDEADIALGGTGLSKGRRRGAGLEDEFGDILRAVDRGRDLKEDGYEALRAKGKKQDAFTRSRGRERDTDDEGGRPKKKGRFQTAVKLMAKKKQRS</sequence>
<evidence type="ECO:0008006" key="4">
    <source>
        <dbReference type="Google" id="ProtNLM"/>
    </source>
</evidence>
<keyword evidence="3" id="KW-1185">Reference proteome</keyword>
<dbReference type="HOGENOM" id="CLU_031901_3_0_1"/>
<proteinExistence type="predicted"/>
<accession>A0A0C9VPS5</accession>
<feature type="region of interest" description="Disordered" evidence="1">
    <location>
        <begin position="148"/>
        <end position="195"/>
    </location>
</feature>
<dbReference type="PANTHER" id="PTHR13237:SF9">
    <property type="entry name" value="NEUROGUIDIN"/>
    <property type="match status" value="1"/>
</dbReference>
<dbReference type="PANTHER" id="PTHR13237">
    <property type="entry name" value="SOMETHING ABOUT SILENCING PROTEIN 10-RELATED"/>
    <property type="match status" value="1"/>
</dbReference>
<feature type="compositionally biased region" description="Acidic residues" evidence="1">
    <location>
        <begin position="161"/>
        <end position="170"/>
    </location>
</feature>